<dbReference type="AlphaFoldDB" id="A0A0D0QGI5"/>
<feature type="site" description="Participates in a stacking interaction with the thymidine ring of dTDP-4-oxo-6-deoxyglucose" evidence="7">
    <location>
        <position position="140"/>
    </location>
</feature>
<proteinExistence type="inferred from homology"/>
<keyword evidence="9" id="KW-0614">Plasmid</keyword>
<dbReference type="CDD" id="cd00438">
    <property type="entry name" value="cupin_RmlC"/>
    <property type="match status" value="1"/>
</dbReference>
<geneLocation type="plasmid" evidence="9 10">
    <name>pWENMAR1</name>
</geneLocation>
<dbReference type="GO" id="GO:0000271">
    <property type="term" value="P:polysaccharide biosynthetic process"/>
    <property type="evidence" value="ECO:0007669"/>
    <property type="project" value="TreeGrafter"/>
</dbReference>
<feature type="binding site" evidence="6">
    <location>
        <position position="168"/>
    </location>
    <ligand>
        <name>substrate</name>
    </ligand>
</feature>
<comment type="caution">
    <text evidence="9">The sequence shown here is derived from an EMBL/GenBank/DDBJ whole genome shotgun (WGS) entry which is preliminary data.</text>
</comment>
<feature type="binding site" evidence="6">
    <location>
        <position position="30"/>
    </location>
    <ligand>
        <name>substrate</name>
    </ligand>
</feature>
<dbReference type="NCBIfam" id="TIGR01221">
    <property type="entry name" value="rmlC"/>
    <property type="match status" value="1"/>
</dbReference>
<dbReference type="PANTHER" id="PTHR21047">
    <property type="entry name" value="DTDP-6-DEOXY-D-GLUCOSE-3,5 EPIMERASE"/>
    <property type="match status" value="1"/>
</dbReference>
<feature type="active site" description="Proton donor" evidence="5">
    <location>
        <position position="134"/>
    </location>
</feature>
<evidence type="ECO:0000313" key="9">
    <source>
        <dbReference type="EMBL" id="KIQ71382.1"/>
    </source>
</evidence>
<name>A0A0D0QGI5_9RHOB</name>
<dbReference type="UniPathway" id="UPA00124"/>
<dbReference type="GO" id="GO:0005829">
    <property type="term" value="C:cytosol"/>
    <property type="evidence" value="ECO:0007669"/>
    <property type="project" value="TreeGrafter"/>
</dbReference>
<sequence length="198" mass="21885">MKMQIETTPLPGVMILTPKRHGDARGFFSESWSRETLAAQGIELDFVQDNHSLSEAAPTLRGLHFQAPPRAQAKLVRCGRGRLLDVAVDIRKGSPSYGRWTGVELSFGNGRQLLVPAGFAHGFVTREPGTEIVYKCTDTYAPETEGAIHWADPDLAIDWDLPRGEEPRLSAKDAEAGRLADLDSPFTYEGPLPWENRT</sequence>
<protein>
    <recommendedName>
        <fullName evidence="4 8">dTDP-4-dehydrorhamnose 3,5-epimerase</fullName>
        <ecNumber evidence="3 8">5.1.3.13</ecNumber>
    </recommendedName>
    <alternativeName>
        <fullName evidence="8">Thymidine diphospho-4-keto-rhamnose 3,5-epimerase</fullName>
    </alternativeName>
</protein>
<dbReference type="InterPro" id="IPR011051">
    <property type="entry name" value="RmlC_Cupin_sf"/>
</dbReference>
<dbReference type="GO" id="GO:0019305">
    <property type="term" value="P:dTDP-rhamnose biosynthetic process"/>
    <property type="evidence" value="ECO:0007669"/>
    <property type="project" value="UniProtKB-UniRule"/>
</dbReference>
<comment type="pathway">
    <text evidence="8">Carbohydrate biosynthesis; dTDP-L-rhamnose biosynthesis.</text>
</comment>
<comment type="subunit">
    <text evidence="8">Homodimer.</text>
</comment>
<evidence type="ECO:0000256" key="7">
    <source>
        <dbReference type="PIRSR" id="PIRSR600888-3"/>
    </source>
</evidence>
<gene>
    <name evidence="9" type="ORF">Wenmar_04093</name>
</gene>
<dbReference type="InterPro" id="IPR014710">
    <property type="entry name" value="RmlC-like_jellyroll"/>
</dbReference>
<evidence type="ECO:0000256" key="8">
    <source>
        <dbReference type="RuleBase" id="RU364069"/>
    </source>
</evidence>
<dbReference type="SUPFAM" id="SSF51182">
    <property type="entry name" value="RmlC-like cupins"/>
    <property type="match status" value="1"/>
</dbReference>
<dbReference type="PATRIC" id="fig|1123501.6.peg.5"/>
<feature type="active site" description="Proton acceptor" evidence="5">
    <location>
        <position position="64"/>
    </location>
</feature>
<dbReference type="EMBL" id="AONG01000001">
    <property type="protein sequence ID" value="KIQ71382.1"/>
    <property type="molecule type" value="Genomic_DNA"/>
</dbReference>
<comment type="function">
    <text evidence="2 8">Catalyzes the epimerization of the C3' and C5'positions of dTDP-6-deoxy-D-xylo-4-hexulose, forming dTDP-6-deoxy-L-lyxo-4-hexulose.</text>
</comment>
<dbReference type="Gene3D" id="2.60.120.10">
    <property type="entry name" value="Jelly Rolls"/>
    <property type="match status" value="1"/>
</dbReference>
<comment type="catalytic activity">
    <reaction evidence="1 8">
        <text>dTDP-4-dehydro-6-deoxy-alpha-D-glucose = dTDP-4-dehydro-beta-L-rhamnose</text>
        <dbReference type="Rhea" id="RHEA:16969"/>
        <dbReference type="ChEBI" id="CHEBI:57649"/>
        <dbReference type="ChEBI" id="CHEBI:62830"/>
        <dbReference type="EC" id="5.1.3.13"/>
    </reaction>
</comment>
<dbReference type="eggNOG" id="COG1898">
    <property type="taxonomic scope" value="Bacteria"/>
</dbReference>
<organism evidence="9 10">
    <name type="scientific">Wenxinia marina DSM 24838</name>
    <dbReference type="NCBI Taxonomy" id="1123501"/>
    <lineage>
        <taxon>Bacteria</taxon>
        <taxon>Pseudomonadati</taxon>
        <taxon>Pseudomonadota</taxon>
        <taxon>Alphaproteobacteria</taxon>
        <taxon>Rhodobacterales</taxon>
        <taxon>Roseobacteraceae</taxon>
        <taxon>Wenxinia</taxon>
    </lineage>
</organism>
<feature type="binding site" evidence="6">
    <location>
        <position position="61"/>
    </location>
    <ligand>
        <name>substrate</name>
    </ligand>
</feature>
<feature type="binding site" evidence="6">
    <location>
        <position position="74"/>
    </location>
    <ligand>
        <name>substrate</name>
    </ligand>
</feature>
<evidence type="ECO:0000313" key="10">
    <source>
        <dbReference type="Proteomes" id="UP000035100"/>
    </source>
</evidence>
<accession>A0A0D0QGI5</accession>
<keyword evidence="10" id="KW-1185">Reference proteome</keyword>
<dbReference type="GO" id="GO:0008830">
    <property type="term" value="F:dTDP-4-dehydrorhamnose 3,5-epimerase activity"/>
    <property type="evidence" value="ECO:0007669"/>
    <property type="project" value="UniProtKB-UniRule"/>
</dbReference>
<feature type="binding site" evidence="6">
    <location>
        <position position="145"/>
    </location>
    <ligand>
        <name>substrate</name>
    </ligand>
</feature>
<feature type="binding site" evidence="6">
    <location>
        <position position="25"/>
    </location>
    <ligand>
        <name>substrate</name>
    </ligand>
</feature>
<evidence type="ECO:0000256" key="5">
    <source>
        <dbReference type="PIRSR" id="PIRSR600888-1"/>
    </source>
</evidence>
<dbReference type="EC" id="5.1.3.13" evidence="3 8"/>
<reference evidence="9 10" key="1">
    <citation type="submission" date="2013-01" db="EMBL/GenBank/DDBJ databases">
        <authorList>
            <person name="Fiebig A."/>
            <person name="Goeker M."/>
            <person name="Klenk H.-P.P."/>
        </authorList>
    </citation>
    <scope>NUCLEOTIDE SEQUENCE [LARGE SCALE GENOMIC DNA]</scope>
    <source>
        <strain evidence="9 10">DSM 24838</strain>
        <plasmid evidence="9 10">pWENMAR1</plasmid>
    </source>
</reference>
<evidence type="ECO:0000256" key="2">
    <source>
        <dbReference type="ARBA" id="ARBA00001997"/>
    </source>
</evidence>
<evidence type="ECO:0000256" key="3">
    <source>
        <dbReference type="ARBA" id="ARBA00012098"/>
    </source>
</evidence>
<feature type="binding site" evidence="6">
    <location>
        <begin position="48"/>
        <end position="50"/>
    </location>
    <ligand>
        <name>substrate</name>
    </ligand>
</feature>
<evidence type="ECO:0000256" key="1">
    <source>
        <dbReference type="ARBA" id="ARBA00001298"/>
    </source>
</evidence>
<comment type="similarity">
    <text evidence="8">Belongs to the dTDP-4-dehydrorhamnose 3,5-epimerase family.</text>
</comment>
<evidence type="ECO:0000256" key="4">
    <source>
        <dbReference type="ARBA" id="ARBA00019595"/>
    </source>
</evidence>
<keyword evidence="8 9" id="KW-0413">Isomerase</keyword>
<dbReference type="PANTHER" id="PTHR21047:SF2">
    <property type="entry name" value="THYMIDINE DIPHOSPHO-4-KETO-RHAMNOSE 3,5-EPIMERASE"/>
    <property type="match status" value="1"/>
</dbReference>
<feature type="binding site" evidence="6">
    <location>
        <position position="121"/>
    </location>
    <ligand>
        <name>substrate</name>
    </ligand>
</feature>
<dbReference type="Proteomes" id="UP000035100">
    <property type="component" value="Plasmid pWENMAR1"/>
</dbReference>
<dbReference type="Pfam" id="PF00908">
    <property type="entry name" value="dTDP_sugar_isom"/>
    <property type="match status" value="1"/>
</dbReference>
<dbReference type="InterPro" id="IPR000888">
    <property type="entry name" value="RmlC-like"/>
</dbReference>
<evidence type="ECO:0000256" key="6">
    <source>
        <dbReference type="PIRSR" id="PIRSR600888-2"/>
    </source>
</evidence>